<dbReference type="EMBL" id="HBUF01257623">
    <property type="protein sequence ID" value="CAG6681967.1"/>
    <property type="molecule type" value="Transcribed_RNA"/>
</dbReference>
<reference evidence="1" key="1">
    <citation type="submission" date="2021-05" db="EMBL/GenBank/DDBJ databases">
        <authorList>
            <person name="Alioto T."/>
            <person name="Alioto T."/>
            <person name="Gomez Garrido J."/>
        </authorList>
    </citation>
    <scope>NUCLEOTIDE SEQUENCE</scope>
</reference>
<protein>
    <submittedName>
        <fullName evidence="1">Uncharacterized protein</fullName>
    </submittedName>
</protein>
<organism evidence="1">
    <name type="scientific">Cacopsylla melanoneura</name>
    <dbReference type="NCBI Taxonomy" id="428564"/>
    <lineage>
        <taxon>Eukaryota</taxon>
        <taxon>Metazoa</taxon>
        <taxon>Ecdysozoa</taxon>
        <taxon>Arthropoda</taxon>
        <taxon>Hexapoda</taxon>
        <taxon>Insecta</taxon>
        <taxon>Pterygota</taxon>
        <taxon>Neoptera</taxon>
        <taxon>Paraneoptera</taxon>
        <taxon>Hemiptera</taxon>
        <taxon>Sternorrhyncha</taxon>
        <taxon>Psylloidea</taxon>
        <taxon>Psyllidae</taxon>
        <taxon>Psyllinae</taxon>
        <taxon>Cacopsylla</taxon>
    </lineage>
</organism>
<dbReference type="AlphaFoldDB" id="A0A8D8TAP9"/>
<dbReference type="EMBL" id="HBUF01257634">
    <property type="protein sequence ID" value="CAG6682016.1"/>
    <property type="molecule type" value="Transcribed_RNA"/>
</dbReference>
<name>A0A8D8TAP9_9HEMI</name>
<dbReference type="EMBL" id="HBUF01257630">
    <property type="protein sequence ID" value="CAG6681996.1"/>
    <property type="molecule type" value="Transcribed_RNA"/>
</dbReference>
<dbReference type="EMBL" id="HBUF01257635">
    <property type="protein sequence ID" value="CAG6682021.1"/>
    <property type="molecule type" value="Transcribed_RNA"/>
</dbReference>
<evidence type="ECO:0000313" key="1">
    <source>
        <dbReference type="EMBL" id="CAG6681971.1"/>
    </source>
</evidence>
<sequence>MVLEPEGVKVEWRTDVEDMSVTAFLQVGKTGVGYKIGSSCVNLIHEVILLNRSIGRISERNSTRIINQDVDATKLVNSSFDSCLNSGLISDVNHAGETVASRILHFFGSTVNCAG</sequence>
<proteinExistence type="predicted"/>
<dbReference type="EMBL" id="HBUF01257629">
    <property type="protein sequence ID" value="CAG6681992.1"/>
    <property type="molecule type" value="Transcribed_RNA"/>
</dbReference>
<dbReference type="EMBL" id="HBUF01257624">
    <property type="protein sequence ID" value="CAG6681971.1"/>
    <property type="molecule type" value="Transcribed_RNA"/>
</dbReference>
<dbReference type="EMBL" id="HBUF01257636">
    <property type="protein sequence ID" value="CAG6682025.1"/>
    <property type="molecule type" value="Transcribed_RNA"/>
</dbReference>
<accession>A0A8D8TAP9</accession>